<protein>
    <submittedName>
        <fullName evidence="7">Efflux RND transporter periplasmic adaptor subunit</fullName>
    </submittedName>
</protein>
<keyword evidence="3" id="KW-0732">Signal</keyword>
<gene>
    <name evidence="7" type="ORF">MKQ68_04345</name>
</gene>
<dbReference type="Pfam" id="PF25944">
    <property type="entry name" value="Beta-barrel_RND"/>
    <property type="match status" value="1"/>
</dbReference>
<feature type="domain" description="Multidrug resistance protein MdtA-like beta-barrel" evidence="6">
    <location>
        <begin position="218"/>
        <end position="304"/>
    </location>
</feature>
<feature type="domain" description="Multidrug resistance protein MdtA-like alpha-helical hairpin" evidence="4">
    <location>
        <begin position="110"/>
        <end position="180"/>
    </location>
</feature>
<name>A0ABY6J4M8_9BACT</name>
<dbReference type="Gene3D" id="2.40.420.20">
    <property type="match status" value="1"/>
</dbReference>
<evidence type="ECO:0000259" key="4">
    <source>
        <dbReference type="Pfam" id="PF25876"/>
    </source>
</evidence>
<dbReference type="InterPro" id="IPR058624">
    <property type="entry name" value="MdtA-like_HH"/>
</dbReference>
<proteinExistence type="inferred from homology"/>
<evidence type="ECO:0000256" key="1">
    <source>
        <dbReference type="ARBA" id="ARBA00009477"/>
    </source>
</evidence>
<dbReference type="Proteomes" id="UP001162741">
    <property type="component" value="Chromosome"/>
</dbReference>
<keyword evidence="8" id="KW-1185">Reference proteome</keyword>
<sequence length="394" mass="42282">MKPFVTFKHTPKLSAALIAVALTIIAYSCGTSSAAETPAGTEAPALPVVQLKAMPASSFREYTSAIEGKVNVEIRPQVDGYLDKIFVDEGAYVKQGQPLFRINDRPYQEQYSNAKANLEASKANLEKAKLEVDRLTPLVENNVVSDVQLKTAQAAYSAAKAAVAQAQSSVGNAGINVGYTLISAPVSGYIGRIPLKIGSLVGRGETQALTVISDVKEVYAYFSMSEVDFLHFKNDIAGETIAEKIKHLPPVELVLADGSVYTAKGKIETVEGQFDKTMGAISFRAAFPNEQGLLRSGSTGKVRIPQEFPSTVVVPQEATFELQDKVFVFAVGDSNKVVSKPLSIAGKTTGYYFVNNSLKDGERIVFSGLGRLRDGAVITPQPVQLDSLLKSKPL</sequence>
<feature type="domain" description="Multidrug resistance protein MdtA-like barrel-sandwich hybrid" evidence="5">
    <location>
        <begin position="72"/>
        <end position="212"/>
    </location>
</feature>
<dbReference type="EMBL" id="CP107006">
    <property type="protein sequence ID" value="UYQ94321.1"/>
    <property type="molecule type" value="Genomic_DNA"/>
</dbReference>
<evidence type="ECO:0000259" key="5">
    <source>
        <dbReference type="Pfam" id="PF25917"/>
    </source>
</evidence>
<evidence type="ECO:0000256" key="3">
    <source>
        <dbReference type="SAM" id="SignalP"/>
    </source>
</evidence>
<reference evidence="7" key="1">
    <citation type="submission" date="2022-10" db="EMBL/GenBank/DDBJ databases">
        <title>Chitinophaga sp. nov., isolated from soil.</title>
        <authorList>
            <person name="Jeon C.O."/>
        </authorList>
    </citation>
    <scope>NUCLEOTIDE SEQUENCE</scope>
    <source>
        <strain evidence="7">R8</strain>
    </source>
</reference>
<evidence type="ECO:0000259" key="6">
    <source>
        <dbReference type="Pfam" id="PF25944"/>
    </source>
</evidence>
<evidence type="ECO:0000256" key="2">
    <source>
        <dbReference type="SAM" id="Coils"/>
    </source>
</evidence>
<dbReference type="Pfam" id="PF25876">
    <property type="entry name" value="HH_MFP_RND"/>
    <property type="match status" value="1"/>
</dbReference>
<evidence type="ECO:0000313" key="7">
    <source>
        <dbReference type="EMBL" id="UYQ94321.1"/>
    </source>
</evidence>
<dbReference type="InterPro" id="IPR006143">
    <property type="entry name" value="RND_pump_MFP"/>
</dbReference>
<feature type="signal peptide" evidence="3">
    <location>
        <begin position="1"/>
        <end position="34"/>
    </location>
</feature>
<dbReference type="Gene3D" id="1.10.287.470">
    <property type="entry name" value="Helix hairpin bin"/>
    <property type="match status" value="1"/>
</dbReference>
<keyword evidence="2" id="KW-0175">Coiled coil</keyword>
<evidence type="ECO:0000313" key="8">
    <source>
        <dbReference type="Proteomes" id="UP001162741"/>
    </source>
</evidence>
<dbReference type="InterPro" id="IPR058626">
    <property type="entry name" value="MdtA-like_b-barrel"/>
</dbReference>
<organism evidence="7 8">
    <name type="scientific">Chitinophaga horti</name>
    <dbReference type="NCBI Taxonomy" id="2920382"/>
    <lineage>
        <taxon>Bacteria</taxon>
        <taxon>Pseudomonadati</taxon>
        <taxon>Bacteroidota</taxon>
        <taxon>Chitinophagia</taxon>
        <taxon>Chitinophagales</taxon>
        <taxon>Chitinophagaceae</taxon>
        <taxon>Chitinophaga</taxon>
    </lineage>
</organism>
<dbReference type="PANTHER" id="PTHR30158">
    <property type="entry name" value="ACRA/E-RELATED COMPONENT OF DRUG EFFLUX TRANSPORTER"/>
    <property type="match status" value="1"/>
</dbReference>
<dbReference type="SUPFAM" id="SSF111369">
    <property type="entry name" value="HlyD-like secretion proteins"/>
    <property type="match status" value="1"/>
</dbReference>
<accession>A0ABY6J4M8</accession>
<feature type="coiled-coil region" evidence="2">
    <location>
        <begin position="108"/>
        <end position="135"/>
    </location>
</feature>
<dbReference type="RefSeq" id="WP_264282239.1">
    <property type="nucleotide sequence ID" value="NZ_CP107006.1"/>
</dbReference>
<dbReference type="PROSITE" id="PS51257">
    <property type="entry name" value="PROKAR_LIPOPROTEIN"/>
    <property type="match status" value="1"/>
</dbReference>
<dbReference type="PANTHER" id="PTHR30158:SF23">
    <property type="entry name" value="MULTIDRUG RESISTANCE PROTEIN MEXA"/>
    <property type="match status" value="1"/>
</dbReference>
<dbReference type="Pfam" id="PF25917">
    <property type="entry name" value="BSH_RND"/>
    <property type="match status" value="1"/>
</dbReference>
<feature type="chain" id="PRO_5047469738" evidence="3">
    <location>
        <begin position="35"/>
        <end position="394"/>
    </location>
</feature>
<dbReference type="NCBIfam" id="TIGR01730">
    <property type="entry name" value="RND_mfp"/>
    <property type="match status" value="1"/>
</dbReference>
<dbReference type="Gene3D" id="2.40.50.100">
    <property type="match status" value="1"/>
</dbReference>
<dbReference type="Gene3D" id="2.40.30.170">
    <property type="match status" value="1"/>
</dbReference>
<comment type="similarity">
    <text evidence="1">Belongs to the membrane fusion protein (MFP) (TC 8.A.1) family.</text>
</comment>
<dbReference type="InterPro" id="IPR058625">
    <property type="entry name" value="MdtA-like_BSH"/>
</dbReference>